<dbReference type="EMBL" id="PUGF01000014">
    <property type="protein sequence ID" value="PRC92253.1"/>
    <property type="molecule type" value="Genomic_DNA"/>
</dbReference>
<comment type="caution">
    <text evidence="1">The sequence shown here is derived from an EMBL/GenBank/DDBJ whole genome shotgun (WGS) entry which is preliminary data.</text>
</comment>
<evidence type="ECO:0000313" key="2">
    <source>
        <dbReference type="Proteomes" id="UP000237839"/>
    </source>
</evidence>
<dbReference type="RefSeq" id="WP_105532665.1">
    <property type="nucleotide sequence ID" value="NZ_PUGF01000014.1"/>
</dbReference>
<protein>
    <recommendedName>
        <fullName evidence="3">DUF2491 family protein</fullName>
    </recommendedName>
</protein>
<dbReference type="Pfam" id="PF10679">
    <property type="entry name" value="DUF2491"/>
    <property type="match status" value="1"/>
</dbReference>
<reference evidence="1 2" key="1">
    <citation type="submission" date="2018-02" db="EMBL/GenBank/DDBJ databases">
        <title>Solimicrobium silvestre gen. nov., sp. nov., isolated from alpine forest soil.</title>
        <authorList>
            <person name="Margesin R."/>
            <person name="Albuquerque L."/>
            <person name="Zhang D.-C."/>
            <person name="Froufe H.J.C."/>
            <person name="Severino R."/>
            <person name="Roxo I."/>
            <person name="Egas C."/>
            <person name="Da Costa M.S."/>
        </authorList>
    </citation>
    <scope>NUCLEOTIDE SEQUENCE [LARGE SCALE GENOMIC DNA]</scope>
    <source>
        <strain evidence="1 2">S20-91</strain>
    </source>
</reference>
<proteinExistence type="predicted"/>
<gene>
    <name evidence="1" type="ORF">S2091_2912</name>
</gene>
<evidence type="ECO:0008006" key="3">
    <source>
        <dbReference type="Google" id="ProtNLM"/>
    </source>
</evidence>
<dbReference type="AlphaFoldDB" id="A0A2S9GX04"/>
<dbReference type="Proteomes" id="UP000237839">
    <property type="component" value="Unassembled WGS sequence"/>
</dbReference>
<sequence length="264" mass="29190">MSWKDAFQYGKAVLANHGVEAAKDAPRADDALPLGARIGALIKLQQSPFIRANANGSLIAMPDQAEATIRAISHVKLNLSGQLYRYYLSLGDSDDEAEIFLQLFQDEHGAISELMYCTRLTRLIPQTAEEQEAYTGESGFGLGEKTYAIWKEQLADLGYSEAELSAVFGDAENVEYRRDVGAANVDFVTPFNGIETRIDDTAGEHGLKQEIYFMPYVRNLADGLEYLLISTEIVESQNGDSDKRAIHVNFMIGLALEAERVVIQ</sequence>
<dbReference type="OrthoDB" id="8743046at2"/>
<organism evidence="1 2">
    <name type="scientific">Solimicrobium silvestre</name>
    <dbReference type="NCBI Taxonomy" id="2099400"/>
    <lineage>
        <taxon>Bacteria</taxon>
        <taxon>Pseudomonadati</taxon>
        <taxon>Pseudomonadota</taxon>
        <taxon>Betaproteobacteria</taxon>
        <taxon>Burkholderiales</taxon>
        <taxon>Oxalobacteraceae</taxon>
        <taxon>Solimicrobium</taxon>
    </lineage>
</organism>
<accession>A0A2S9GX04</accession>
<evidence type="ECO:0000313" key="1">
    <source>
        <dbReference type="EMBL" id="PRC92253.1"/>
    </source>
</evidence>
<dbReference type="InterPro" id="IPR019621">
    <property type="entry name" value="DUF2491"/>
</dbReference>
<name>A0A2S9GX04_9BURK</name>
<keyword evidence="2" id="KW-1185">Reference proteome</keyword>